<feature type="transmembrane region" description="Helical" evidence="5">
    <location>
        <begin position="275"/>
        <end position="296"/>
    </location>
</feature>
<reference evidence="6 7" key="1">
    <citation type="submission" date="2018-06" db="EMBL/GenBank/DDBJ databases">
        <title>Extensive metabolic versatility and redundancy in microbially diverse, dynamic hydrothermal sediments.</title>
        <authorList>
            <person name="Dombrowski N."/>
            <person name="Teske A."/>
            <person name="Baker B.J."/>
        </authorList>
    </citation>
    <scope>NUCLEOTIDE SEQUENCE [LARGE SCALE GENOMIC DNA]</scope>
    <source>
        <strain evidence="6">B9_G13</strain>
    </source>
</reference>
<evidence type="ECO:0000256" key="1">
    <source>
        <dbReference type="ARBA" id="ARBA00004141"/>
    </source>
</evidence>
<feature type="transmembrane region" description="Helical" evidence="5">
    <location>
        <begin position="103"/>
        <end position="125"/>
    </location>
</feature>
<feature type="transmembrane region" description="Helical" evidence="5">
    <location>
        <begin position="137"/>
        <end position="158"/>
    </location>
</feature>
<dbReference type="AlphaFoldDB" id="A0A497JFR5"/>
<sequence>MIEFIYFGLEALIIILLALFIALLFNGIERKLIARMQARIGPPITQPFIDVKKLFIKENIVPDNAIPWIFNAMPLIALASSLLVLLYIPFGGMPALLQNYGDLILVVYIMLIPSLALAIGAFASGSPYASIGAQREIVIMISYEFVLSVIVIAVAWLFSLAFPQANAFSFATINEHAIWSVAGPVGIAGLFLLFISSLAVMPAKIGKLPIDLAEAKTEIADGVLVEYSGRNLALLHMAQATRMFAFASLIVALFLPWNLSNIFSLSGTLALIGDFAFFLAKVFAVMFVSGIFVSAASARLKIDQAAKCYISFIFLLSLIGLMLIGLDIML</sequence>
<evidence type="ECO:0000256" key="4">
    <source>
        <dbReference type="ARBA" id="ARBA00023136"/>
    </source>
</evidence>
<feature type="transmembrane region" description="Helical" evidence="5">
    <location>
        <begin position="178"/>
        <end position="200"/>
    </location>
</feature>
<keyword evidence="3 5" id="KW-1133">Transmembrane helix</keyword>
<dbReference type="InterPro" id="IPR001694">
    <property type="entry name" value="NADH_UbQ_OxRdtase_su1/FPO"/>
</dbReference>
<name>A0A497JFR5_9ARCH</name>
<evidence type="ECO:0000313" key="7">
    <source>
        <dbReference type="Proteomes" id="UP000277633"/>
    </source>
</evidence>
<dbReference type="Proteomes" id="UP000277633">
    <property type="component" value="Unassembled WGS sequence"/>
</dbReference>
<dbReference type="PANTHER" id="PTHR43359:SF1">
    <property type="entry name" value="FORMATE HYDROGENLYASE SUBUNIT 4-RELATED"/>
    <property type="match status" value="1"/>
</dbReference>
<dbReference type="GO" id="GO:0005886">
    <property type="term" value="C:plasma membrane"/>
    <property type="evidence" value="ECO:0007669"/>
    <property type="project" value="TreeGrafter"/>
</dbReference>
<organism evidence="6 7">
    <name type="scientific">Candidatus Iainarchaeum sp</name>
    <dbReference type="NCBI Taxonomy" id="3101447"/>
    <lineage>
        <taxon>Archaea</taxon>
        <taxon>Candidatus Iainarchaeota</taxon>
        <taxon>Candidatus Iainarchaeia</taxon>
        <taxon>Candidatus Iainarchaeales</taxon>
        <taxon>Candidatus Iainarchaeaceae</taxon>
        <taxon>Candidatus Iainarchaeum</taxon>
    </lineage>
</organism>
<dbReference type="EMBL" id="QMWO01000047">
    <property type="protein sequence ID" value="RLG69781.1"/>
    <property type="molecule type" value="Genomic_DNA"/>
</dbReference>
<comment type="subcellular location">
    <subcellularLocation>
        <location evidence="1">Membrane</location>
        <topology evidence="1">Multi-pass membrane protein</topology>
    </subcellularLocation>
</comment>
<protein>
    <submittedName>
        <fullName evidence="6">NADH-quinone oxidoreductase subunit H</fullName>
    </submittedName>
</protein>
<feature type="transmembrane region" description="Helical" evidence="5">
    <location>
        <begin position="75"/>
        <end position="97"/>
    </location>
</feature>
<comment type="caution">
    <text evidence="6">The sequence shown here is derived from an EMBL/GenBank/DDBJ whole genome shotgun (WGS) entry which is preliminary data.</text>
</comment>
<feature type="transmembrane region" description="Helical" evidence="5">
    <location>
        <begin position="6"/>
        <end position="28"/>
    </location>
</feature>
<evidence type="ECO:0000313" key="6">
    <source>
        <dbReference type="EMBL" id="RLG69781.1"/>
    </source>
</evidence>
<proteinExistence type="predicted"/>
<accession>A0A497JFR5</accession>
<evidence type="ECO:0000256" key="5">
    <source>
        <dbReference type="SAM" id="Phobius"/>
    </source>
</evidence>
<feature type="transmembrane region" description="Helical" evidence="5">
    <location>
        <begin position="308"/>
        <end position="329"/>
    </location>
</feature>
<gene>
    <name evidence="6" type="ORF">DRO07_01645</name>
</gene>
<evidence type="ECO:0000256" key="3">
    <source>
        <dbReference type="ARBA" id="ARBA00022989"/>
    </source>
</evidence>
<dbReference type="PANTHER" id="PTHR43359">
    <property type="entry name" value="FORMATE HYDROGENLYASE SUBUNIT 4"/>
    <property type="match status" value="1"/>
</dbReference>
<dbReference type="Pfam" id="PF00146">
    <property type="entry name" value="NADHdh"/>
    <property type="match status" value="1"/>
</dbReference>
<feature type="transmembrane region" description="Helical" evidence="5">
    <location>
        <begin position="243"/>
        <end position="263"/>
    </location>
</feature>
<evidence type="ECO:0000256" key="2">
    <source>
        <dbReference type="ARBA" id="ARBA00022692"/>
    </source>
</evidence>
<keyword evidence="2 5" id="KW-0812">Transmembrane</keyword>
<keyword evidence="4 5" id="KW-0472">Membrane</keyword>
<dbReference type="InterPro" id="IPR052561">
    <property type="entry name" value="ComplexI_Subunit1"/>
</dbReference>